<sequence>MSSLSKIIAGVLLAAGLVLAFVAWRLASAPPPPAPAPASPVATTPPAPAEAPVKRYPVVVAAAAIPAGTRLEGDKQLRIDQWQVALSGSYSSIKPLQGAYTRVDLAAGDPLLPSMLAQGLARQLKPGERALAIAVDEVVGGANRIAPGDLVDVFFVVEKGLEIPGGQARLLQSQVRVLAYGAASVDGPEEKSLLPGPPGQPARTAVLAVPVEHVNELMLASRAGRLQLALRPIGDDGKPDTRLFAQRSAVLPARADLTAEQLEQLQSGPNRAYAGDSLAQLDAPTPAAKPVPAPAARPAPARAGSGRTVEILRGEKSERVRY</sequence>
<feature type="region of interest" description="Disordered" evidence="1">
    <location>
        <begin position="279"/>
        <end position="322"/>
    </location>
</feature>
<organism evidence="3 4">
    <name type="scientific">Achromobacter pulmonis</name>
    <dbReference type="NCBI Taxonomy" id="1389932"/>
    <lineage>
        <taxon>Bacteria</taxon>
        <taxon>Pseudomonadati</taxon>
        <taxon>Pseudomonadota</taxon>
        <taxon>Betaproteobacteria</taxon>
        <taxon>Burkholderiales</taxon>
        <taxon>Alcaligenaceae</taxon>
        <taxon>Achromobacter</taxon>
    </lineage>
</organism>
<protein>
    <recommendedName>
        <fullName evidence="2">SAF domain-containing protein</fullName>
    </recommendedName>
</protein>
<name>A0A6S7E4S3_9BURK</name>
<dbReference type="Pfam" id="PF08666">
    <property type="entry name" value="SAF"/>
    <property type="match status" value="1"/>
</dbReference>
<reference evidence="3 4" key="1">
    <citation type="submission" date="2020-04" db="EMBL/GenBank/DDBJ databases">
        <authorList>
            <person name="De Canck E."/>
        </authorList>
    </citation>
    <scope>NUCLEOTIDE SEQUENCE [LARGE SCALE GENOMIC DNA]</scope>
    <source>
        <strain evidence="3 4">LMG 26788</strain>
    </source>
</reference>
<dbReference type="InterPro" id="IPR031571">
    <property type="entry name" value="RcpC_dom"/>
</dbReference>
<dbReference type="RefSeq" id="WP_175132720.1">
    <property type="nucleotide sequence ID" value="NZ_CADIJV010000007.1"/>
</dbReference>
<evidence type="ECO:0000259" key="2">
    <source>
        <dbReference type="SMART" id="SM00858"/>
    </source>
</evidence>
<gene>
    <name evidence="3" type="ORF">LMG26788_04020</name>
</gene>
<evidence type="ECO:0000313" key="3">
    <source>
        <dbReference type="EMBL" id="CAB3895883.1"/>
    </source>
</evidence>
<dbReference type="InterPro" id="IPR017592">
    <property type="entry name" value="Pilus_assmbl_Flp-typ_CpaB"/>
</dbReference>
<dbReference type="AlphaFoldDB" id="A0A6S7E4S3"/>
<dbReference type="Pfam" id="PF16976">
    <property type="entry name" value="RcpC"/>
    <property type="match status" value="1"/>
</dbReference>
<feature type="compositionally biased region" description="Pro residues" evidence="1">
    <location>
        <begin position="287"/>
        <end position="297"/>
    </location>
</feature>
<proteinExistence type="predicted"/>
<dbReference type="SMART" id="SM00858">
    <property type="entry name" value="SAF"/>
    <property type="match status" value="1"/>
</dbReference>
<dbReference type="Proteomes" id="UP000494203">
    <property type="component" value="Unassembled WGS sequence"/>
</dbReference>
<feature type="domain" description="SAF" evidence="2">
    <location>
        <begin position="56"/>
        <end position="117"/>
    </location>
</feature>
<evidence type="ECO:0000313" key="4">
    <source>
        <dbReference type="Proteomes" id="UP000494203"/>
    </source>
</evidence>
<dbReference type="CDD" id="cd11614">
    <property type="entry name" value="SAF_CpaB_FlgA_like"/>
    <property type="match status" value="1"/>
</dbReference>
<evidence type="ECO:0000256" key="1">
    <source>
        <dbReference type="SAM" id="MobiDB-lite"/>
    </source>
</evidence>
<dbReference type="NCBIfam" id="TIGR03177">
    <property type="entry name" value="pilus_cpaB"/>
    <property type="match status" value="1"/>
</dbReference>
<dbReference type="EMBL" id="CADIKZ010000011">
    <property type="protein sequence ID" value="CAB3895883.1"/>
    <property type="molecule type" value="Genomic_DNA"/>
</dbReference>
<accession>A0A6S7E4S3</accession>
<feature type="compositionally biased region" description="Basic and acidic residues" evidence="1">
    <location>
        <begin position="310"/>
        <end position="322"/>
    </location>
</feature>
<keyword evidence="4" id="KW-1185">Reference proteome</keyword>
<dbReference type="InterPro" id="IPR013974">
    <property type="entry name" value="SAF"/>
</dbReference>